<evidence type="ECO:0000313" key="3">
    <source>
        <dbReference type="Proteomes" id="UP000234331"/>
    </source>
</evidence>
<evidence type="ECO:0000313" key="2">
    <source>
        <dbReference type="EMBL" id="SNQ46639.1"/>
    </source>
</evidence>
<keyword evidence="3" id="KW-1185">Reference proteome</keyword>
<dbReference type="EMBL" id="FZMO01000057">
    <property type="protein sequence ID" value="SNQ46639.1"/>
    <property type="molecule type" value="Genomic_DNA"/>
</dbReference>
<gene>
    <name evidence="2" type="ORF">FRACA_150011</name>
</gene>
<evidence type="ECO:0000256" key="1">
    <source>
        <dbReference type="SAM" id="MobiDB-lite"/>
    </source>
</evidence>
<organism evidence="2 3">
    <name type="scientific">Frankia canadensis</name>
    <dbReference type="NCBI Taxonomy" id="1836972"/>
    <lineage>
        <taxon>Bacteria</taxon>
        <taxon>Bacillati</taxon>
        <taxon>Actinomycetota</taxon>
        <taxon>Actinomycetes</taxon>
        <taxon>Frankiales</taxon>
        <taxon>Frankiaceae</taxon>
        <taxon>Frankia</taxon>
    </lineage>
</organism>
<sequence>MIWKSHPTPWHNTPSAHAATGVTSLAGASDIVVGPARVPAERRATRRWRVFRRPAAGGRSRPDPRKRLVAGISAPQNL</sequence>
<reference evidence="2 3" key="1">
    <citation type="submission" date="2017-06" db="EMBL/GenBank/DDBJ databases">
        <authorList>
            <person name="Kim H.J."/>
            <person name="Triplett B.A."/>
        </authorList>
    </citation>
    <scope>NUCLEOTIDE SEQUENCE [LARGE SCALE GENOMIC DNA]</scope>
    <source>
        <strain evidence="2">FRACA_ARgP5</strain>
    </source>
</reference>
<feature type="region of interest" description="Disordered" evidence="1">
    <location>
        <begin position="49"/>
        <end position="78"/>
    </location>
</feature>
<dbReference type="Proteomes" id="UP000234331">
    <property type="component" value="Unassembled WGS sequence"/>
</dbReference>
<proteinExistence type="predicted"/>
<accession>A0A2I2KLV4</accession>
<name>A0A2I2KLV4_9ACTN</name>
<dbReference type="AlphaFoldDB" id="A0A2I2KLV4"/>
<protein>
    <submittedName>
        <fullName evidence="2">Uncharacterized protein</fullName>
    </submittedName>
</protein>